<sequence length="99" mass="11028">LHLAQYSQASTILLATIKPRHVHLIARQRGVISYSKEHVSTALGSCGGWLSCCCSQLLPLCFNTITIDRGIFSSKEISRMDLLHRWQPITLPCFNSLSS</sequence>
<accession>A0ABN9F446</accession>
<dbReference type="EMBL" id="CATNWA010016338">
    <property type="protein sequence ID" value="CAI9591835.1"/>
    <property type="molecule type" value="Genomic_DNA"/>
</dbReference>
<gene>
    <name evidence="1" type="ORF">SPARVUS_LOCUS11273817</name>
</gene>
<evidence type="ECO:0000313" key="2">
    <source>
        <dbReference type="Proteomes" id="UP001162483"/>
    </source>
</evidence>
<name>A0ABN9F446_9NEOB</name>
<keyword evidence="2" id="KW-1185">Reference proteome</keyword>
<reference evidence="1" key="1">
    <citation type="submission" date="2023-05" db="EMBL/GenBank/DDBJ databases">
        <authorList>
            <person name="Stuckert A."/>
        </authorList>
    </citation>
    <scope>NUCLEOTIDE SEQUENCE</scope>
</reference>
<protein>
    <submittedName>
        <fullName evidence="1">Uncharacterized protein</fullName>
    </submittedName>
</protein>
<comment type="caution">
    <text evidence="1">The sequence shown here is derived from an EMBL/GenBank/DDBJ whole genome shotgun (WGS) entry which is preliminary data.</text>
</comment>
<proteinExistence type="predicted"/>
<feature type="non-terminal residue" evidence="1">
    <location>
        <position position="1"/>
    </location>
</feature>
<evidence type="ECO:0000313" key="1">
    <source>
        <dbReference type="EMBL" id="CAI9591835.1"/>
    </source>
</evidence>
<organism evidence="1 2">
    <name type="scientific">Staurois parvus</name>
    <dbReference type="NCBI Taxonomy" id="386267"/>
    <lineage>
        <taxon>Eukaryota</taxon>
        <taxon>Metazoa</taxon>
        <taxon>Chordata</taxon>
        <taxon>Craniata</taxon>
        <taxon>Vertebrata</taxon>
        <taxon>Euteleostomi</taxon>
        <taxon>Amphibia</taxon>
        <taxon>Batrachia</taxon>
        <taxon>Anura</taxon>
        <taxon>Neobatrachia</taxon>
        <taxon>Ranoidea</taxon>
        <taxon>Ranidae</taxon>
        <taxon>Staurois</taxon>
    </lineage>
</organism>
<dbReference type="Proteomes" id="UP001162483">
    <property type="component" value="Unassembled WGS sequence"/>
</dbReference>